<organism evidence="1 2">
    <name type="scientific">Setaria italica</name>
    <name type="common">Foxtail millet</name>
    <name type="synonym">Panicum italicum</name>
    <dbReference type="NCBI Taxonomy" id="4555"/>
    <lineage>
        <taxon>Eukaryota</taxon>
        <taxon>Viridiplantae</taxon>
        <taxon>Streptophyta</taxon>
        <taxon>Embryophyta</taxon>
        <taxon>Tracheophyta</taxon>
        <taxon>Spermatophyta</taxon>
        <taxon>Magnoliopsida</taxon>
        <taxon>Liliopsida</taxon>
        <taxon>Poales</taxon>
        <taxon>Poaceae</taxon>
        <taxon>PACMAD clade</taxon>
        <taxon>Panicoideae</taxon>
        <taxon>Panicodae</taxon>
        <taxon>Paniceae</taxon>
        <taxon>Cenchrinae</taxon>
        <taxon>Setaria</taxon>
    </lineage>
</organism>
<protein>
    <submittedName>
        <fullName evidence="1">Uncharacterized protein</fullName>
    </submittedName>
</protein>
<accession>K3Z1B4</accession>
<evidence type="ECO:0000313" key="2">
    <source>
        <dbReference type="Proteomes" id="UP000004995"/>
    </source>
</evidence>
<dbReference type="Proteomes" id="UP000004995">
    <property type="component" value="Unassembled WGS sequence"/>
</dbReference>
<sequence>MTRLQDDKTADRRCKGRGKHRTDLLRVLLLYRIAECSKIRFAG</sequence>
<dbReference type="Gramene" id="KQL30763">
    <property type="protein sequence ID" value="KQL30763"/>
    <property type="gene ID" value="SETIT_020332mg"/>
</dbReference>
<proteinExistence type="predicted"/>
<keyword evidence="2" id="KW-1185">Reference proteome</keyword>
<dbReference type="EnsemblPlants" id="KQL30763">
    <property type="protein sequence ID" value="KQL30763"/>
    <property type="gene ID" value="SETIT_020332mg"/>
</dbReference>
<reference evidence="1" key="2">
    <citation type="submission" date="2018-08" db="UniProtKB">
        <authorList>
            <consortium name="EnsemblPlants"/>
        </authorList>
    </citation>
    <scope>IDENTIFICATION</scope>
    <source>
        <strain evidence="1">Yugu1</strain>
    </source>
</reference>
<evidence type="ECO:0000313" key="1">
    <source>
        <dbReference type="EnsemblPlants" id="KQL30763"/>
    </source>
</evidence>
<dbReference type="InParanoid" id="K3Z1B4"/>
<dbReference type="EMBL" id="AGNK02000466">
    <property type="status" value="NOT_ANNOTATED_CDS"/>
    <property type="molecule type" value="Genomic_DNA"/>
</dbReference>
<dbReference type="HOGENOM" id="CLU_3243075_0_0_1"/>
<dbReference type="AlphaFoldDB" id="K3Z1B4"/>
<name>K3Z1B4_SETIT</name>
<reference evidence="2" key="1">
    <citation type="journal article" date="2012" name="Nat. Biotechnol.">
        <title>Reference genome sequence of the model plant Setaria.</title>
        <authorList>
            <person name="Bennetzen J.L."/>
            <person name="Schmutz J."/>
            <person name="Wang H."/>
            <person name="Percifield R."/>
            <person name="Hawkins J."/>
            <person name="Pontaroli A.C."/>
            <person name="Estep M."/>
            <person name="Feng L."/>
            <person name="Vaughn J.N."/>
            <person name="Grimwood J."/>
            <person name="Jenkins J."/>
            <person name="Barry K."/>
            <person name="Lindquist E."/>
            <person name="Hellsten U."/>
            <person name="Deshpande S."/>
            <person name="Wang X."/>
            <person name="Wu X."/>
            <person name="Mitros T."/>
            <person name="Triplett J."/>
            <person name="Yang X."/>
            <person name="Ye C.Y."/>
            <person name="Mauro-Herrera M."/>
            <person name="Wang L."/>
            <person name="Li P."/>
            <person name="Sharma M."/>
            <person name="Sharma R."/>
            <person name="Ronald P.C."/>
            <person name="Panaud O."/>
            <person name="Kellogg E.A."/>
            <person name="Brutnell T.P."/>
            <person name="Doust A.N."/>
            <person name="Tuskan G.A."/>
            <person name="Rokhsar D."/>
            <person name="Devos K.M."/>
        </authorList>
    </citation>
    <scope>NUCLEOTIDE SEQUENCE [LARGE SCALE GENOMIC DNA]</scope>
    <source>
        <strain evidence="2">cv. Yugu1</strain>
    </source>
</reference>